<comment type="subcellular location">
    <subcellularLocation>
        <location evidence="1">Cell membrane</location>
        <topology evidence="1">Multi-pass membrane protein</topology>
    </subcellularLocation>
</comment>
<feature type="transmembrane region" description="Helical" evidence="8">
    <location>
        <begin position="88"/>
        <end position="118"/>
    </location>
</feature>
<keyword evidence="4 8" id="KW-0812">Transmembrane</keyword>
<feature type="transmembrane region" description="Helical" evidence="8">
    <location>
        <begin position="236"/>
        <end position="259"/>
    </location>
</feature>
<keyword evidence="6 8" id="KW-0472">Membrane</keyword>
<keyword evidence="5 8" id="KW-1133">Transmembrane helix</keyword>
<gene>
    <name evidence="9" type="ORF">OSCT_2940</name>
</gene>
<evidence type="ECO:0008006" key="11">
    <source>
        <dbReference type="Google" id="ProtNLM"/>
    </source>
</evidence>
<sequence>MEHIFNDWRTLMACIQIWFSGGDPYGPFPDPLRPGGMVPTGWHAYPPPSLLIAMPFAFLPWPLSSLLILALSIIPFERWARQTTQRTALPWIILWLPLMQGIILGQTTLLFLVALLWAERFMTQGRDGRAGVLLALMMLKLQVGLLPAAWLLAVAIWKRRWHLPLSFALMSLLLWGGTALIAGPQIYLHWFAALDGYAKLLPNRPLIFPPFGPILAAMALLLWYRYGRTDIFGTTLLLHTLIYPLSVIYVASALAAVVIRWNVRWPIYPLVLSWLPTFFPLVQHTPDTIAAMTQAIVATGLLTALLPQLPGPWRKHIEQTS</sequence>
<feature type="transmembrane region" description="Helical" evidence="8">
    <location>
        <begin position="50"/>
        <end position="76"/>
    </location>
</feature>
<dbReference type="GO" id="GO:0005886">
    <property type="term" value="C:plasma membrane"/>
    <property type="evidence" value="ECO:0007669"/>
    <property type="project" value="UniProtKB-SubCell"/>
</dbReference>
<evidence type="ECO:0000256" key="2">
    <source>
        <dbReference type="ARBA" id="ARBA00022475"/>
    </source>
</evidence>
<evidence type="ECO:0000256" key="5">
    <source>
        <dbReference type="ARBA" id="ARBA00022989"/>
    </source>
</evidence>
<proteinExistence type="inferred from homology"/>
<evidence type="ECO:0000256" key="4">
    <source>
        <dbReference type="ARBA" id="ARBA00022692"/>
    </source>
</evidence>
<keyword evidence="2" id="KW-1003">Cell membrane</keyword>
<dbReference type="OrthoDB" id="151994at2"/>
<evidence type="ECO:0000256" key="7">
    <source>
        <dbReference type="ARBA" id="ARBA00024033"/>
    </source>
</evidence>
<dbReference type="GO" id="GO:0016758">
    <property type="term" value="F:hexosyltransferase activity"/>
    <property type="evidence" value="ECO:0007669"/>
    <property type="project" value="InterPro"/>
</dbReference>
<feature type="transmembrane region" description="Helical" evidence="8">
    <location>
        <begin position="165"/>
        <end position="187"/>
    </location>
</feature>
<evidence type="ECO:0000256" key="8">
    <source>
        <dbReference type="SAM" id="Phobius"/>
    </source>
</evidence>
<feature type="transmembrane region" description="Helical" evidence="8">
    <location>
        <begin position="207"/>
        <end position="224"/>
    </location>
</feature>
<name>E1IHY9_9CHLR</name>
<comment type="caution">
    <text evidence="9">The sequence shown here is derived from an EMBL/GenBank/DDBJ whole genome shotgun (WGS) entry which is preliminary data.</text>
</comment>
<dbReference type="EMBL" id="ADVR01000121">
    <property type="protein sequence ID" value="EFO79194.1"/>
    <property type="molecule type" value="Genomic_DNA"/>
</dbReference>
<reference evidence="9 10" key="1">
    <citation type="journal article" date="2011" name="J. Bacteriol.">
        <title>Draft genome sequence of the anoxygenic filamentous phototrophic bacterium Oscillochloris trichoides subsp. DG-6.</title>
        <authorList>
            <person name="Kuznetsov B.B."/>
            <person name="Ivanovsky R.N."/>
            <person name="Keppen O.I."/>
            <person name="Sukhacheva M.V."/>
            <person name="Bumazhkin B.K."/>
            <person name="Patutina E.O."/>
            <person name="Beletsky A.V."/>
            <person name="Mardanov A.V."/>
            <person name="Baslerov R.V."/>
            <person name="Panteleeva A.N."/>
            <person name="Kolganova T.V."/>
            <person name="Ravin N.V."/>
            <person name="Skryabin K.G."/>
        </authorList>
    </citation>
    <scope>NUCLEOTIDE SEQUENCE [LARGE SCALE GENOMIC DNA]</scope>
    <source>
        <strain evidence="9 10">DG-6</strain>
    </source>
</reference>
<keyword evidence="3" id="KW-0808">Transferase</keyword>
<dbReference type="Proteomes" id="UP000054010">
    <property type="component" value="Unassembled WGS sequence"/>
</dbReference>
<feature type="transmembrane region" description="Helical" evidence="8">
    <location>
        <begin position="130"/>
        <end position="153"/>
    </location>
</feature>
<accession>E1IHY9</accession>
<protein>
    <recommendedName>
        <fullName evidence="11">DUF2029 domain-containing protein</fullName>
    </recommendedName>
</protein>
<dbReference type="HOGENOM" id="CLU_871086_0_0_0"/>
<organism evidence="9 10">
    <name type="scientific">Oscillochloris trichoides DG-6</name>
    <dbReference type="NCBI Taxonomy" id="765420"/>
    <lineage>
        <taxon>Bacteria</taxon>
        <taxon>Bacillati</taxon>
        <taxon>Chloroflexota</taxon>
        <taxon>Chloroflexia</taxon>
        <taxon>Chloroflexales</taxon>
        <taxon>Chloroflexineae</taxon>
        <taxon>Oscillochloridaceae</taxon>
        <taxon>Oscillochloris</taxon>
    </lineage>
</organism>
<evidence type="ECO:0000313" key="10">
    <source>
        <dbReference type="Proteomes" id="UP000054010"/>
    </source>
</evidence>
<comment type="similarity">
    <text evidence="7">Belongs to the glycosyltransferase 87 family.</text>
</comment>
<evidence type="ECO:0000256" key="1">
    <source>
        <dbReference type="ARBA" id="ARBA00004651"/>
    </source>
</evidence>
<evidence type="ECO:0000256" key="6">
    <source>
        <dbReference type="ARBA" id="ARBA00023136"/>
    </source>
</evidence>
<keyword evidence="10" id="KW-1185">Reference proteome</keyword>
<dbReference type="STRING" id="765420.OSCT_2940"/>
<evidence type="ECO:0000313" key="9">
    <source>
        <dbReference type="EMBL" id="EFO79194.1"/>
    </source>
</evidence>
<dbReference type="eggNOG" id="ENOG5033B3J">
    <property type="taxonomic scope" value="Bacteria"/>
</dbReference>
<evidence type="ECO:0000256" key="3">
    <source>
        <dbReference type="ARBA" id="ARBA00022679"/>
    </source>
</evidence>
<feature type="transmembrane region" description="Helical" evidence="8">
    <location>
        <begin position="289"/>
        <end position="306"/>
    </location>
</feature>
<dbReference type="InterPro" id="IPR018584">
    <property type="entry name" value="GT87"/>
</dbReference>
<dbReference type="AlphaFoldDB" id="E1IHY9"/>
<dbReference type="Pfam" id="PF09594">
    <property type="entry name" value="GT87"/>
    <property type="match status" value="1"/>
</dbReference>